<dbReference type="EMBL" id="JAIWYP010000013">
    <property type="protein sequence ID" value="KAH3719154.1"/>
    <property type="molecule type" value="Genomic_DNA"/>
</dbReference>
<organism evidence="1 2">
    <name type="scientific">Dreissena polymorpha</name>
    <name type="common">Zebra mussel</name>
    <name type="synonym">Mytilus polymorpha</name>
    <dbReference type="NCBI Taxonomy" id="45954"/>
    <lineage>
        <taxon>Eukaryota</taxon>
        <taxon>Metazoa</taxon>
        <taxon>Spiralia</taxon>
        <taxon>Lophotrochozoa</taxon>
        <taxon>Mollusca</taxon>
        <taxon>Bivalvia</taxon>
        <taxon>Autobranchia</taxon>
        <taxon>Heteroconchia</taxon>
        <taxon>Euheterodonta</taxon>
        <taxon>Imparidentia</taxon>
        <taxon>Neoheterodontei</taxon>
        <taxon>Myida</taxon>
        <taxon>Dreissenoidea</taxon>
        <taxon>Dreissenidae</taxon>
        <taxon>Dreissena</taxon>
    </lineage>
</organism>
<gene>
    <name evidence="1" type="ORF">DPMN_061986</name>
</gene>
<sequence>MCAKFHDNRSTTLPQATAERLPLLGMQASDVTMEVYTYAFNGRRSQTRLNIVAKFGKFVALTETRRITLF</sequence>
<reference evidence="1" key="2">
    <citation type="submission" date="2020-11" db="EMBL/GenBank/DDBJ databases">
        <authorList>
            <person name="McCartney M.A."/>
            <person name="Auch B."/>
            <person name="Kono T."/>
            <person name="Mallez S."/>
            <person name="Becker A."/>
            <person name="Gohl D.M."/>
            <person name="Silverstein K.A.T."/>
            <person name="Koren S."/>
            <person name="Bechman K.B."/>
            <person name="Herman A."/>
            <person name="Abrahante J.E."/>
            <person name="Garbe J."/>
        </authorList>
    </citation>
    <scope>NUCLEOTIDE SEQUENCE</scope>
    <source>
        <strain evidence="1">Duluth1</strain>
        <tissue evidence="1">Whole animal</tissue>
    </source>
</reference>
<dbReference type="AlphaFoldDB" id="A0A9D4C8P9"/>
<keyword evidence="2" id="KW-1185">Reference proteome</keyword>
<name>A0A9D4C8P9_DREPO</name>
<evidence type="ECO:0000313" key="2">
    <source>
        <dbReference type="Proteomes" id="UP000828390"/>
    </source>
</evidence>
<proteinExistence type="predicted"/>
<dbReference type="Proteomes" id="UP000828390">
    <property type="component" value="Unassembled WGS sequence"/>
</dbReference>
<protein>
    <submittedName>
        <fullName evidence="1">Uncharacterized protein</fullName>
    </submittedName>
</protein>
<reference evidence="1" key="1">
    <citation type="journal article" date="2019" name="bioRxiv">
        <title>The Genome of the Zebra Mussel, Dreissena polymorpha: A Resource for Invasive Species Research.</title>
        <authorList>
            <person name="McCartney M.A."/>
            <person name="Auch B."/>
            <person name="Kono T."/>
            <person name="Mallez S."/>
            <person name="Zhang Y."/>
            <person name="Obille A."/>
            <person name="Becker A."/>
            <person name="Abrahante J.E."/>
            <person name="Garbe J."/>
            <person name="Badalamenti J.P."/>
            <person name="Herman A."/>
            <person name="Mangelson H."/>
            <person name="Liachko I."/>
            <person name="Sullivan S."/>
            <person name="Sone E.D."/>
            <person name="Koren S."/>
            <person name="Silverstein K.A.T."/>
            <person name="Beckman K.B."/>
            <person name="Gohl D.M."/>
        </authorList>
    </citation>
    <scope>NUCLEOTIDE SEQUENCE</scope>
    <source>
        <strain evidence="1">Duluth1</strain>
        <tissue evidence="1">Whole animal</tissue>
    </source>
</reference>
<accession>A0A9D4C8P9</accession>
<evidence type="ECO:0000313" key="1">
    <source>
        <dbReference type="EMBL" id="KAH3719154.1"/>
    </source>
</evidence>
<comment type="caution">
    <text evidence="1">The sequence shown here is derived from an EMBL/GenBank/DDBJ whole genome shotgun (WGS) entry which is preliminary data.</text>
</comment>